<accession>A0A1H4FRH9</accession>
<dbReference type="Pfam" id="PF16313">
    <property type="entry name" value="DUF4953"/>
    <property type="match status" value="1"/>
</dbReference>
<dbReference type="SUPFAM" id="SSF55486">
    <property type="entry name" value="Metalloproteases ('zincins'), catalytic domain"/>
    <property type="match status" value="1"/>
</dbReference>
<evidence type="ECO:0000313" key="6">
    <source>
        <dbReference type="Proteomes" id="UP000183253"/>
    </source>
</evidence>
<organism evidence="5 6">
    <name type="scientific">Alistipes timonensis JC136</name>
    <dbReference type="NCBI Taxonomy" id="1033731"/>
    <lineage>
        <taxon>Bacteria</taxon>
        <taxon>Pseudomonadati</taxon>
        <taxon>Bacteroidota</taxon>
        <taxon>Bacteroidia</taxon>
        <taxon>Bacteroidales</taxon>
        <taxon>Rikenellaceae</taxon>
        <taxon>Alistipes</taxon>
    </lineage>
</organism>
<evidence type="ECO:0000259" key="3">
    <source>
        <dbReference type="Pfam" id="PF17148"/>
    </source>
</evidence>
<dbReference type="Proteomes" id="UP000183253">
    <property type="component" value="Unassembled WGS sequence"/>
</dbReference>
<gene>
    <name evidence="5" type="ORF">SAMN05444145_11247</name>
</gene>
<evidence type="ECO:0000313" key="5">
    <source>
        <dbReference type="EMBL" id="SEA99915.1"/>
    </source>
</evidence>
<reference evidence="5 6" key="1">
    <citation type="submission" date="2016-10" db="EMBL/GenBank/DDBJ databases">
        <authorList>
            <person name="de Groot N.N."/>
        </authorList>
    </citation>
    <scope>NUCLEOTIDE SEQUENCE [LARGE SCALE GENOMIC DNA]</scope>
    <source>
        <strain evidence="5 6">DSM 25383</strain>
    </source>
</reference>
<dbReference type="RefSeq" id="WP_010266292.1">
    <property type="nucleotide sequence ID" value="NZ_CAEG01000019.1"/>
</dbReference>
<dbReference type="InterPro" id="IPR034032">
    <property type="entry name" value="Zn_MMP-like_bac"/>
</dbReference>
<dbReference type="Pfam" id="PF17148">
    <property type="entry name" value="DUF5117"/>
    <property type="match status" value="1"/>
</dbReference>
<keyword evidence="1" id="KW-0732">Signal</keyword>
<dbReference type="GO" id="GO:0008237">
    <property type="term" value="F:metallopeptidase activity"/>
    <property type="evidence" value="ECO:0007669"/>
    <property type="project" value="InterPro"/>
</dbReference>
<dbReference type="PANTHER" id="PTHR38478">
    <property type="entry name" value="PEPTIDASE M1A AND M12B"/>
    <property type="match status" value="1"/>
</dbReference>
<dbReference type="STRING" id="1033731.SAMN05444145_11247"/>
<evidence type="ECO:0000256" key="1">
    <source>
        <dbReference type="SAM" id="SignalP"/>
    </source>
</evidence>
<dbReference type="CDD" id="cd04276">
    <property type="entry name" value="ZnMc_MMP_like_2"/>
    <property type="match status" value="1"/>
</dbReference>
<dbReference type="EMBL" id="FNRI01000012">
    <property type="protein sequence ID" value="SEA99915.1"/>
    <property type="molecule type" value="Genomic_DNA"/>
</dbReference>
<protein>
    <recommendedName>
        <fullName evidence="7">Zinc-dependent metalloprotease</fullName>
    </recommendedName>
</protein>
<dbReference type="AlphaFoldDB" id="A0A1H4FRH9"/>
<dbReference type="PANTHER" id="PTHR38478:SF1">
    <property type="entry name" value="ZINC DEPENDENT METALLOPROTEASE DOMAIN LIPOPROTEIN"/>
    <property type="match status" value="1"/>
</dbReference>
<feature type="domain" description="DUF5117" evidence="3">
    <location>
        <begin position="116"/>
        <end position="310"/>
    </location>
</feature>
<evidence type="ECO:0000259" key="2">
    <source>
        <dbReference type="Pfam" id="PF16313"/>
    </source>
</evidence>
<keyword evidence="6" id="KW-1185">Reference proteome</keyword>
<evidence type="ECO:0008006" key="7">
    <source>
        <dbReference type="Google" id="ProtNLM"/>
    </source>
</evidence>
<proteinExistence type="predicted"/>
<dbReference type="InterPro" id="IPR024079">
    <property type="entry name" value="MetalloPept_cat_dom_sf"/>
</dbReference>
<dbReference type="Gene3D" id="3.40.390.10">
    <property type="entry name" value="Collagenase (Catalytic Domain)"/>
    <property type="match status" value="1"/>
</dbReference>
<dbReference type="InterPro" id="IPR032534">
    <property type="entry name" value="EcxA_zinc-bd"/>
</dbReference>
<evidence type="ECO:0000259" key="4">
    <source>
        <dbReference type="Pfam" id="PF17162"/>
    </source>
</evidence>
<name>A0A1H4FRH9_9BACT</name>
<feature type="chain" id="PRO_5010194393" description="Zinc-dependent metalloprotease" evidence="1">
    <location>
        <begin position="21"/>
        <end position="899"/>
    </location>
</feature>
<feature type="domain" description="DUF5118" evidence="4">
    <location>
        <begin position="48"/>
        <end position="98"/>
    </location>
</feature>
<sequence>MIRKGLFLVCALLIPALLLAAKPSKSKGKNKKKAKTEQTDTVSKKKTSDYEKLFKGKKCQTVKGLVTIHKVDGEKLYFELPMSIFGREMLLGSTVSETSNNDHGVVGYKAKDPLHVTFAKEGHKSVQLCLVNDIYSGDGKDKGIDEAVRRSSIPGIYRAFKIEAYNADSTAVVIDVTNLFMEDNDDLTPFDPYSTFGYKPFSRTTSFQKSNSHLGDIKAFEDNVTVKSYLSYTTTVTYSNGPVMGKIEDRRAFTALVTRTLLLLPEKEMRPRIADPRMNIFVTGKARFSSNMNRGTLPVYYARHWRVEPKDVEAYKRGELVEPVKPIVFYLDTNLPEAWKPYAREGIEQWNDAFEKIGFKNVVQVRDYPTVEEDPEFDPDNLKYSCIRYAPLAFQNAMGPSWDDPRTGEIITASVMVYHDIIKLLNRWRFLQTAAADPNVRTMNIPDSIMGSALRYVLSHEVGHCLGFMHNMCSSSAIPVDSLRSPSFTQKYGTTYSIMDYARFNHVAQPGDYERGVSMMPPRMGLYDEYAVKWLYTYLPDAKTPEEEQPWLDNLVRSHADDPIYRYGKQQIFNTLDPTSLSEDLGDDHVRASEYGIRNLKYIMKHLNEWYGEDDNDLTAREAMYKYLLNQYLTYINHVYNVKGGMIMNERKAGDPRPSYSFVDGDYQRRAQKFLIDQLHDLDWLDDPALLKELPLQGNLSVRVQRILVSCIEADKGSFGRMIDPAPNAYTQLEHADDAMKGIFRHTYQGKSLTPRDRSNQNSYVDMLLMITRLAPKKSSEKGIADDERGIGFAPQLDPNGWNISTGNVYAEALGDGDMMSRMERQLEADLFGTSNNPEEIGGFGYFRSLTESLSPRDAMYYGRLLKVRDLLRQKRYTGDQDTRNHYELLLHRIEGALE</sequence>
<dbReference type="InterPro" id="IPR033428">
    <property type="entry name" value="DUF5118"/>
</dbReference>
<feature type="domain" description="EcxA zinc-binding" evidence="2">
    <location>
        <begin position="443"/>
        <end position="748"/>
    </location>
</feature>
<dbReference type="Pfam" id="PF17162">
    <property type="entry name" value="DUF5118"/>
    <property type="match status" value="1"/>
</dbReference>
<feature type="signal peptide" evidence="1">
    <location>
        <begin position="1"/>
        <end position="20"/>
    </location>
</feature>
<dbReference type="InterPro" id="IPR033413">
    <property type="entry name" value="DUF5117"/>
</dbReference>